<dbReference type="SMART" id="SM00343">
    <property type="entry name" value="ZnF_C2HC"/>
    <property type="match status" value="1"/>
</dbReference>
<dbReference type="Pfam" id="PF00589">
    <property type="entry name" value="Phage_integrase"/>
    <property type="match status" value="1"/>
</dbReference>
<comment type="similarity">
    <text evidence="2">Belongs to the plant homeotic and developmental regulators ALOG protein family.</text>
</comment>
<organism evidence="12 13">
    <name type="scientific">Mytilus edulis</name>
    <name type="common">Blue mussel</name>
    <dbReference type="NCBI Taxonomy" id="6550"/>
    <lineage>
        <taxon>Eukaryota</taxon>
        <taxon>Metazoa</taxon>
        <taxon>Spiralia</taxon>
        <taxon>Lophotrochozoa</taxon>
        <taxon>Mollusca</taxon>
        <taxon>Bivalvia</taxon>
        <taxon>Autobranchia</taxon>
        <taxon>Pteriomorphia</taxon>
        <taxon>Mytilida</taxon>
        <taxon>Mytiloidea</taxon>
        <taxon>Mytilidae</taxon>
        <taxon>Mytilinae</taxon>
        <taxon>Mytilus</taxon>
    </lineage>
</organism>
<reference evidence="12" key="1">
    <citation type="submission" date="2021-03" db="EMBL/GenBank/DDBJ databases">
        <authorList>
            <person name="Bekaert M."/>
        </authorList>
    </citation>
    <scope>NUCLEOTIDE SEQUENCE</scope>
</reference>
<dbReference type="AlphaFoldDB" id="A0A8S3QU26"/>
<dbReference type="InterPro" id="IPR006936">
    <property type="entry name" value="ALOG_dom"/>
</dbReference>
<comment type="subcellular location">
    <subcellularLocation>
        <location evidence="1">Nucleus</location>
    </subcellularLocation>
</comment>
<dbReference type="SUPFAM" id="SSF57756">
    <property type="entry name" value="Retrovirus zinc finger-like domains"/>
    <property type="match status" value="1"/>
</dbReference>
<feature type="region of interest" description="Disordered" evidence="9">
    <location>
        <begin position="90"/>
        <end position="122"/>
    </location>
</feature>
<evidence type="ECO:0000256" key="5">
    <source>
        <dbReference type="ARBA" id="ARBA00023163"/>
    </source>
</evidence>
<name>A0A8S3QU26_MYTED</name>
<evidence type="ECO:0000259" key="10">
    <source>
        <dbReference type="PROSITE" id="PS50158"/>
    </source>
</evidence>
<evidence type="ECO:0000256" key="6">
    <source>
        <dbReference type="ARBA" id="ARBA00023172"/>
    </source>
</evidence>
<evidence type="ECO:0000256" key="2">
    <source>
        <dbReference type="ARBA" id="ARBA00010308"/>
    </source>
</evidence>
<dbReference type="GO" id="GO:0009299">
    <property type="term" value="P:mRNA transcription"/>
    <property type="evidence" value="ECO:0007669"/>
    <property type="project" value="TreeGrafter"/>
</dbReference>
<dbReference type="GO" id="GO:0003677">
    <property type="term" value="F:DNA binding"/>
    <property type="evidence" value="ECO:0007669"/>
    <property type="project" value="UniProtKB-KW"/>
</dbReference>
<dbReference type="Gene3D" id="1.10.443.10">
    <property type="entry name" value="Intergrase catalytic core"/>
    <property type="match status" value="1"/>
</dbReference>
<keyword evidence="6" id="KW-0233">DNA recombination</keyword>
<evidence type="ECO:0008006" key="14">
    <source>
        <dbReference type="Google" id="ProtNLM"/>
    </source>
</evidence>
<keyword evidence="13" id="KW-1185">Reference proteome</keyword>
<dbReference type="Pfam" id="PF00098">
    <property type="entry name" value="zf-CCHC"/>
    <property type="match status" value="1"/>
</dbReference>
<dbReference type="Pfam" id="PF04852">
    <property type="entry name" value="ALOG_dom"/>
    <property type="match status" value="1"/>
</dbReference>
<comment type="caution">
    <text evidence="12">The sequence shown here is derived from an EMBL/GenBank/DDBJ whole genome shotgun (WGS) entry which is preliminary data.</text>
</comment>
<keyword evidence="4" id="KW-0238">DNA-binding</keyword>
<keyword evidence="8" id="KW-0479">Metal-binding</keyword>
<keyword evidence="5" id="KW-0804">Transcription</keyword>
<dbReference type="SUPFAM" id="SSF56349">
    <property type="entry name" value="DNA breaking-rejoining enzymes"/>
    <property type="match status" value="1"/>
</dbReference>
<dbReference type="EMBL" id="CAJPWZ010000739">
    <property type="protein sequence ID" value="CAG2200256.1"/>
    <property type="molecule type" value="Genomic_DNA"/>
</dbReference>
<accession>A0A8S3QU26</accession>
<dbReference type="InterPro" id="IPR002104">
    <property type="entry name" value="Integrase_catalytic"/>
</dbReference>
<feature type="domain" description="ALOG" evidence="11">
    <location>
        <begin position="152"/>
        <end position="285"/>
    </location>
</feature>
<evidence type="ECO:0000256" key="7">
    <source>
        <dbReference type="ARBA" id="ARBA00023242"/>
    </source>
</evidence>
<evidence type="ECO:0000256" key="3">
    <source>
        <dbReference type="ARBA" id="ARBA00023015"/>
    </source>
</evidence>
<evidence type="ECO:0000256" key="8">
    <source>
        <dbReference type="PROSITE-ProRule" id="PRU00047"/>
    </source>
</evidence>
<dbReference type="InterPro" id="IPR013762">
    <property type="entry name" value="Integrase-like_cat_sf"/>
</dbReference>
<protein>
    <recommendedName>
        <fullName evidence="14">CCHC-type domain-containing protein</fullName>
    </recommendedName>
</protein>
<evidence type="ECO:0000259" key="11">
    <source>
        <dbReference type="PROSITE" id="PS51697"/>
    </source>
</evidence>
<dbReference type="InterPro" id="IPR011010">
    <property type="entry name" value="DNA_brk_join_enz"/>
</dbReference>
<dbReference type="PROSITE" id="PS51697">
    <property type="entry name" value="ALOG"/>
    <property type="match status" value="1"/>
</dbReference>
<dbReference type="PANTHER" id="PTHR31165:SF2">
    <property type="entry name" value="ALOG DOMAIN-CONTAINING PROTEIN"/>
    <property type="match status" value="1"/>
</dbReference>
<keyword evidence="8" id="KW-0863">Zinc-finger</keyword>
<dbReference type="PROSITE" id="PS50158">
    <property type="entry name" value="ZF_CCHC"/>
    <property type="match status" value="1"/>
</dbReference>
<dbReference type="Proteomes" id="UP000683360">
    <property type="component" value="Unassembled WGS sequence"/>
</dbReference>
<sequence>MLLDKEISEFSAEMYLELIMTYNNDIHYDELHSFKEEEDLRTLSVLKLKNRLEKSLSVSIAKVEKMLKRELESSDLIRLCHIGIELANANSSDSRRQEKKRKSGNDDSSPSKKISGEPTHTCDNCASGEMSFREEELNDRILELDSLLQSTKYSKQKLVLQKSIVSFLSDLNPQKSLNDALPSDIRKFLVYKDDSGKTQIHKAQCKNRGVKGKFQCGCPLRLSAGSVDSLIGQLRAIFRDHGRGTDWNDMLGLGNPAASSIIKKYLSAIKLEQSMAAALPKHAVPLFSNKLILVSRYISYKMSNKKLGIFQKYILVRDKTFFNILSFTGDRAGDLGSVLTDQVRWLPGEEGVIISMMKGKTIDISDPRVVIIYNSVNTEFCPVTVLRDYIEFCKVSKLEIVGGYLFRPLAPSCMALSDVPFTSAAANARLKSHLTDLNIWEGETPHSTRSGCALTLTWLGLNSECIKSHVGWKSDKMLKHYTVTNEINEKSVSARSLSKLSDSEISHLTGKYQRYNNFEHFKKLKAEIELLKKGINVDVIEQALREVKEYAARSREINVDTLQLKLMHLDEVARRVGHQDRELYSMVLQRFLCHKNHERVGFLVTSLLSSPAETKLFEKEQKFLKIHGNELLSTKQQKEEVETKNLGNENQFQQFATMMQCMQSVLNPRPSTPFMAQRFAQNPRRMPGNGQRKPPSNYTGCFKCGDINHFKIDCPK</sequence>
<evidence type="ECO:0000313" key="12">
    <source>
        <dbReference type="EMBL" id="CAG2200256.1"/>
    </source>
</evidence>
<dbReference type="InterPro" id="IPR001878">
    <property type="entry name" value="Znf_CCHC"/>
</dbReference>
<dbReference type="InterPro" id="IPR036875">
    <property type="entry name" value="Znf_CCHC_sf"/>
</dbReference>
<gene>
    <name evidence="12" type="ORF">MEDL_14914</name>
</gene>
<dbReference type="OrthoDB" id="6172262at2759"/>
<dbReference type="GO" id="GO:0015074">
    <property type="term" value="P:DNA integration"/>
    <property type="evidence" value="ECO:0007669"/>
    <property type="project" value="InterPro"/>
</dbReference>
<dbReference type="GO" id="GO:0008270">
    <property type="term" value="F:zinc ion binding"/>
    <property type="evidence" value="ECO:0007669"/>
    <property type="project" value="UniProtKB-KW"/>
</dbReference>
<proteinExistence type="inferred from homology"/>
<dbReference type="InterPro" id="IPR040222">
    <property type="entry name" value="ALOG"/>
</dbReference>
<keyword evidence="3" id="KW-0805">Transcription regulation</keyword>
<evidence type="ECO:0000256" key="4">
    <source>
        <dbReference type="ARBA" id="ARBA00023125"/>
    </source>
</evidence>
<keyword evidence="7" id="KW-0539">Nucleus</keyword>
<dbReference type="GO" id="GO:0006310">
    <property type="term" value="P:DNA recombination"/>
    <property type="evidence" value="ECO:0007669"/>
    <property type="project" value="UniProtKB-KW"/>
</dbReference>
<dbReference type="PANTHER" id="PTHR31165">
    <property type="entry name" value="PROTEIN G1-LIKE2"/>
    <property type="match status" value="1"/>
</dbReference>
<dbReference type="GO" id="GO:0005634">
    <property type="term" value="C:nucleus"/>
    <property type="evidence" value="ECO:0007669"/>
    <property type="project" value="UniProtKB-SubCell"/>
</dbReference>
<evidence type="ECO:0000256" key="9">
    <source>
        <dbReference type="SAM" id="MobiDB-lite"/>
    </source>
</evidence>
<evidence type="ECO:0000256" key="1">
    <source>
        <dbReference type="ARBA" id="ARBA00004123"/>
    </source>
</evidence>
<keyword evidence="8" id="KW-0862">Zinc</keyword>
<evidence type="ECO:0000313" key="13">
    <source>
        <dbReference type="Proteomes" id="UP000683360"/>
    </source>
</evidence>
<feature type="domain" description="CCHC-type" evidence="10">
    <location>
        <begin position="701"/>
        <end position="716"/>
    </location>
</feature>